<dbReference type="InterPro" id="IPR036291">
    <property type="entry name" value="NAD(P)-bd_dom_sf"/>
</dbReference>
<organism evidence="3">
    <name type="scientific">marine metagenome</name>
    <dbReference type="NCBI Taxonomy" id="408172"/>
    <lineage>
        <taxon>unclassified sequences</taxon>
        <taxon>metagenomes</taxon>
        <taxon>ecological metagenomes</taxon>
    </lineage>
</organism>
<dbReference type="Pfam" id="PF01408">
    <property type="entry name" value="GFO_IDH_MocA"/>
    <property type="match status" value="1"/>
</dbReference>
<name>A0A382QQ43_9ZZZZ</name>
<evidence type="ECO:0008006" key="4">
    <source>
        <dbReference type="Google" id="ProtNLM"/>
    </source>
</evidence>
<dbReference type="Pfam" id="PF22725">
    <property type="entry name" value="GFO_IDH_MocA_C3"/>
    <property type="match status" value="1"/>
</dbReference>
<dbReference type="InterPro" id="IPR052515">
    <property type="entry name" value="Gfo/Idh/MocA_Oxidoreductase"/>
</dbReference>
<gene>
    <name evidence="3" type="ORF">METZ01_LOCUS340478</name>
</gene>
<dbReference type="EMBL" id="UINC01116112">
    <property type="protein sequence ID" value="SVC87624.1"/>
    <property type="molecule type" value="Genomic_DNA"/>
</dbReference>
<protein>
    <recommendedName>
        <fullName evidence="4">Gfo/Idh/MocA-like oxidoreductase N-terminal domain-containing protein</fullName>
    </recommendedName>
</protein>
<feature type="non-terminal residue" evidence="3">
    <location>
        <position position="251"/>
    </location>
</feature>
<dbReference type="PANTHER" id="PTHR43249:SF1">
    <property type="entry name" value="D-GLUCOSIDE 3-DEHYDROGENASE"/>
    <property type="match status" value="1"/>
</dbReference>
<evidence type="ECO:0000259" key="1">
    <source>
        <dbReference type="Pfam" id="PF01408"/>
    </source>
</evidence>
<dbReference type="Gene3D" id="3.30.360.10">
    <property type="entry name" value="Dihydrodipicolinate Reductase, domain 2"/>
    <property type="match status" value="1"/>
</dbReference>
<dbReference type="InterPro" id="IPR055170">
    <property type="entry name" value="GFO_IDH_MocA-like_dom"/>
</dbReference>
<proteinExistence type="predicted"/>
<dbReference type="SUPFAM" id="SSF55347">
    <property type="entry name" value="Glyceraldehyde-3-phosphate dehydrogenase-like, C-terminal domain"/>
    <property type="match status" value="1"/>
</dbReference>
<dbReference type="GO" id="GO:0000166">
    <property type="term" value="F:nucleotide binding"/>
    <property type="evidence" value="ECO:0007669"/>
    <property type="project" value="InterPro"/>
</dbReference>
<accession>A0A382QQ43</accession>
<dbReference type="SUPFAM" id="SSF51735">
    <property type="entry name" value="NAD(P)-binding Rossmann-fold domains"/>
    <property type="match status" value="1"/>
</dbReference>
<dbReference type="Gene3D" id="3.40.50.720">
    <property type="entry name" value="NAD(P)-binding Rossmann-like Domain"/>
    <property type="match status" value="1"/>
</dbReference>
<dbReference type="PANTHER" id="PTHR43249">
    <property type="entry name" value="UDP-N-ACETYL-2-AMINO-2-DEOXY-D-GLUCURONATE OXIDASE"/>
    <property type="match status" value="1"/>
</dbReference>
<evidence type="ECO:0000259" key="2">
    <source>
        <dbReference type="Pfam" id="PF22725"/>
    </source>
</evidence>
<dbReference type="InterPro" id="IPR000683">
    <property type="entry name" value="Gfo/Idh/MocA-like_OxRdtase_N"/>
</dbReference>
<reference evidence="3" key="1">
    <citation type="submission" date="2018-05" db="EMBL/GenBank/DDBJ databases">
        <authorList>
            <person name="Lanie J.A."/>
            <person name="Ng W.-L."/>
            <person name="Kazmierczak K.M."/>
            <person name="Andrzejewski T.M."/>
            <person name="Davidsen T.M."/>
            <person name="Wayne K.J."/>
            <person name="Tettelin H."/>
            <person name="Glass J.I."/>
            <person name="Rusch D."/>
            <person name="Podicherti R."/>
            <person name="Tsui H.-C.T."/>
            <person name="Winkler M.E."/>
        </authorList>
    </citation>
    <scope>NUCLEOTIDE SEQUENCE</scope>
</reference>
<evidence type="ECO:0000313" key="3">
    <source>
        <dbReference type="EMBL" id="SVC87624.1"/>
    </source>
</evidence>
<feature type="domain" description="GFO/IDH/MocA-like oxidoreductase" evidence="2">
    <location>
        <begin position="130"/>
        <end position="250"/>
    </location>
</feature>
<sequence>MVGFAVVGLGMGRGRAKLITQTEGARLSCVCDLRDELAREVGEELSCDWTSSLDDALARDDVDAVLVMTPSGLHAKIGVQVAHAGKHVITTKPMDVSTAACDELIEAAASTGVLLGIDYQSRYVDTNFRVASALQQGLFGRPLLGEVRFKWFRSDEYFQHGGGWRGTWAMDGGGSLANQGSHLIDLLLWFMGDPDEVFGDASIMNHDIETEDVGLALLRYGNGARGVIVGTTTFPANAYFSAEVHGTEGGV</sequence>
<feature type="domain" description="Gfo/Idh/MocA-like oxidoreductase N-terminal" evidence="1">
    <location>
        <begin position="3"/>
        <end position="118"/>
    </location>
</feature>
<dbReference type="AlphaFoldDB" id="A0A382QQ43"/>